<keyword evidence="2" id="KW-1185">Reference proteome</keyword>
<dbReference type="Proteomes" id="UP001055811">
    <property type="component" value="Linkage Group LG05"/>
</dbReference>
<proteinExistence type="predicted"/>
<evidence type="ECO:0000313" key="1">
    <source>
        <dbReference type="EMBL" id="KAI3737850.1"/>
    </source>
</evidence>
<evidence type="ECO:0000313" key="2">
    <source>
        <dbReference type="Proteomes" id="UP001055811"/>
    </source>
</evidence>
<protein>
    <submittedName>
        <fullName evidence="1">Uncharacterized protein</fullName>
    </submittedName>
</protein>
<name>A0ACB9CU90_CICIN</name>
<dbReference type="EMBL" id="CM042013">
    <property type="protein sequence ID" value="KAI3737850.1"/>
    <property type="molecule type" value="Genomic_DNA"/>
</dbReference>
<sequence>MKKSLLSSSVFLLVLTLSFSNSWATSSSLVDVTPGTENFVRCMQSNSDNVTSISQLVFTPVNASFIPVWQVAVQNTRFLKPSTPKPSVIVTPMDETLIQTALFCAKKHGYEIRIRSGGHDYEGLSYTADVPFVMLDFTKMRSIDVDVANRTAWVQPGAALGELYYSISQKTDTLYFPAGVCPTVGVGGYMGGGGYGNLLRKYGTAADNVLDVRFMDVNGKILDRKSMGKDLFWAIRGGGASSFGIVLAWKLRLVPVPEKVTVFILNKTLEEGATRIFHKYQYVAPTVDRNLHIRTQVFAEYIGNTTKKTIRIMFEGIYQGTRDTLLLLLDEKFPELGVTREICEEVRSIQSTVVFWGLPSSTPTEILTNRSAIAKLNNKSKSDYVRTPIPISGLRKIWRKLMQNDGSALLMINPFGGRMADYSETAIPYPHRAGVLLQILKTVNFNGQTSDTTPTSLRRMAWLRSLDEMLTPYVSKNPREAYSNYNDLDLGVGSSSYEEAGAWGERYWKRDNFKKLIRIKAKVDPRNFFRRPQSIPVF</sequence>
<gene>
    <name evidence="1" type="ORF">L2E82_27864</name>
</gene>
<organism evidence="1 2">
    <name type="scientific">Cichorium intybus</name>
    <name type="common">Chicory</name>
    <dbReference type="NCBI Taxonomy" id="13427"/>
    <lineage>
        <taxon>Eukaryota</taxon>
        <taxon>Viridiplantae</taxon>
        <taxon>Streptophyta</taxon>
        <taxon>Embryophyta</taxon>
        <taxon>Tracheophyta</taxon>
        <taxon>Spermatophyta</taxon>
        <taxon>Magnoliopsida</taxon>
        <taxon>eudicotyledons</taxon>
        <taxon>Gunneridae</taxon>
        <taxon>Pentapetalae</taxon>
        <taxon>asterids</taxon>
        <taxon>campanulids</taxon>
        <taxon>Asterales</taxon>
        <taxon>Asteraceae</taxon>
        <taxon>Cichorioideae</taxon>
        <taxon>Cichorieae</taxon>
        <taxon>Cichoriinae</taxon>
        <taxon>Cichorium</taxon>
    </lineage>
</organism>
<reference evidence="2" key="1">
    <citation type="journal article" date="2022" name="Mol. Ecol. Resour.">
        <title>The genomes of chicory, endive, great burdock and yacon provide insights into Asteraceae palaeo-polyploidization history and plant inulin production.</title>
        <authorList>
            <person name="Fan W."/>
            <person name="Wang S."/>
            <person name="Wang H."/>
            <person name="Wang A."/>
            <person name="Jiang F."/>
            <person name="Liu H."/>
            <person name="Zhao H."/>
            <person name="Xu D."/>
            <person name="Zhang Y."/>
        </authorList>
    </citation>
    <scope>NUCLEOTIDE SEQUENCE [LARGE SCALE GENOMIC DNA]</scope>
    <source>
        <strain evidence="2">cv. Punajuju</strain>
    </source>
</reference>
<accession>A0ACB9CU90</accession>
<comment type="caution">
    <text evidence="1">The sequence shown here is derived from an EMBL/GenBank/DDBJ whole genome shotgun (WGS) entry which is preliminary data.</text>
</comment>
<reference evidence="1 2" key="2">
    <citation type="journal article" date="2022" name="Mol. Ecol. Resour.">
        <title>The genomes of chicory, endive, great burdock and yacon provide insights into Asteraceae paleo-polyploidization history and plant inulin production.</title>
        <authorList>
            <person name="Fan W."/>
            <person name="Wang S."/>
            <person name="Wang H."/>
            <person name="Wang A."/>
            <person name="Jiang F."/>
            <person name="Liu H."/>
            <person name="Zhao H."/>
            <person name="Xu D."/>
            <person name="Zhang Y."/>
        </authorList>
    </citation>
    <scope>NUCLEOTIDE SEQUENCE [LARGE SCALE GENOMIC DNA]</scope>
    <source>
        <strain evidence="2">cv. Punajuju</strain>
        <tissue evidence="1">Leaves</tissue>
    </source>
</reference>